<proteinExistence type="predicted"/>
<name>A0A0G4HNG4_9ALVE</name>
<protein>
    <submittedName>
        <fullName evidence="2">Uncharacterized protein</fullName>
    </submittedName>
</protein>
<accession>A0A0G4HNG4</accession>
<sequence length="502" mass="57192">MAVLMPRSRIVDRCAGLSLDPGQDWSSTRHSTLWKRGIHLPGDLEVKSVPNPFDLSAKGEGPSQKVETIEEEIARLHESPQVGEVNNLIDSLDVQRTQLESLAKDTVVVNFTSQADTMDFYSHHVRPILETFMVPESEELDFRNNFRAMERLRSAFLMVVNVADDVSMGVEELESLRREWPHDRETDLQFDHLRRLHATVLKYLLRAIRRPEHLTKGVMVAPVVPDPEDDYSLFEECLSQPLGAPLVRNPRMRTLLEGLVKQAYKAIAAVSVLTSHGYHARYDELRGNCLNDLDCDAPFHVAKYETMLCKWAIEDLERVKEDAVREMEDLENVGDPLSPGGRKPSNADEQSHRILQAAELWRNARALFMYAHSGGSRASGLAESLHSSPARLASEAVRTLGKLRERVQGNASLSRRLWRLQETTENEKRLVPWLKSRHLLESEEVPTSVMENTEETVKHPFRRKRENEAEPPPQEEKNQPFDPLAPTGMQDMPLPPSELFTW</sequence>
<dbReference type="VEuPathDB" id="CryptoDB:Cvel_29444"/>
<gene>
    <name evidence="2" type="ORF">Cvel_29444</name>
</gene>
<dbReference type="EMBL" id="CDMZ01003255">
    <property type="protein sequence ID" value="CEM45715.1"/>
    <property type="molecule type" value="Genomic_DNA"/>
</dbReference>
<feature type="region of interest" description="Disordered" evidence="1">
    <location>
        <begin position="443"/>
        <end position="502"/>
    </location>
</feature>
<organism evidence="2">
    <name type="scientific">Chromera velia CCMP2878</name>
    <dbReference type="NCBI Taxonomy" id="1169474"/>
    <lineage>
        <taxon>Eukaryota</taxon>
        <taxon>Sar</taxon>
        <taxon>Alveolata</taxon>
        <taxon>Colpodellida</taxon>
        <taxon>Chromeraceae</taxon>
        <taxon>Chromera</taxon>
    </lineage>
</organism>
<dbReference type="AlphaFoldDB" id="A0A0G4HNG4"/>
<evidence type="ECO:0000313" key="2">
    <source>
        <dbReference type="EMBL" id="CEM45715.1"/>
    </source>
</evidence>
<evidence type="ECO:0000256" key="1">
    <source>
        <dbReference type="SAM" id="MobiDB-lite"/>
    </source>
</evidence>
<reference evidence="2" key="1">
    <citation type="submission" date="2014-11" db="EMBL/GenBank/DDBJ databases">
        <authorList>
            <person name="Otto D Thomas"/>
            <person name="Naeem Raeece"/>
        </authorList>
    </citation>
    <scope>NUCLEOTIDE SEQUENCE</scope>
</reference>